<gene>
    <name evidence="8" type="ORF">LCGC14_2627180</name>
</gene>
<accession>A0A0F9A191</accession>
<dbReference type="EC" id="1.17.4.1" evidence="2"/>
<evidence type="ECO:0000313" key="8">
    <source>
        <dbReference type="EMBL" id="KKL01273.1"/>
    </source>
</evidence>
<evidence type="ECO:0000256" key="2">
    <source>
        <dbReference type="ARBA" id="ARBA00012274"/>
    </source>
</evidence>
<keyword evidence="3" id="KW-0237">DNA synthesis</keyword>
<proteinExistence type="inferred from homology"/>
<dbReference type="GO" id="GO:0000166">
    <property type="term" value="F:nucleotide binding"/>
    <property type="evidence" value="ECO:0007669"/>
    <property type="project" value="UniProtKB-KW"/>
</dbReference>
<feature type="region of interest" description="Disordered" evidence="6">
    <location>
        <begin position="1"/>
        <end position="26"/>
    </location>
</feature>
<keyword evidence="4" id="KW-0547">Nucleotide-binding</keyword>
<dbReference type="GO" id="GO:0071897">
    <property type="term" value="P:DNA biosynthetic process"/>
    <property type="evidence" value="ECO:0007669"/>
    <property type="project" value="UniProtKB-KW"/>
</dbReference>
<evidence type="ECO:0000259" key="7">
    <source>
        <dbReference type="Pfam" id="PF12637"/>
    </source>
</evidence>
<comment type="catalytic activity">
    <reaction evidence="5">
        <text>a 2'-deoxyribonucleoside 5'-diphosphate + [thioredoxin]-disulfide + H2O = a ribonucleoside 5'-diphosphate + [thioredoxin]-dithiol</text>
        <dbReference type="Rhea" id="RHEA:23252"/>
        <dbReference type="Rhea" id="RHEA-COMP:10698"/>
        <dbReference type="Rhea" id="RHEA-COMP:10700"/>
        <dbReference type="ChEBI" id="CHEBI:15377"/>
        <dbReference type="ChEBI" id="CHEBI:29950"/>
        <dbReference type="ChEBI" id="CHEBI:50058"/>
        <dbReference type="ChEBI" id="CHEBI:57930"/>
        <dbReference type="ChEBI" id="CHEBI:73316"/>
        <dbReference type="EC" id="1.17.4.1"/>
    </reaction>
</comment>
<feature type="domain" description="TSCPD" evidence="7">
    <location>
        <begin position="20"/>
        <end position="126"/>
    </location>
</feature>
<sequence length="145" mass="15713">MSGEGGIQPEPTRQRLPDTRPSTTHKVKIHDKAMGTVTVYITAGMYADGKPGEVFVGIGKSGTTLNAMISSFAIMVSMSLQYGVPLEAIIRRFAATRFEPMGATSNPEIPLCVSIVDYLVRWLAQTFGHTDVLQELEVRGTPNGE</sequence>
<dbReference type="EMBL" id="LAZR01044972">
    <property type="protein sequence ID" value="KKL01273.1"/>
    <property type="molecule type" value="Genomic_DNA"/>
</dbReference>
<reference evidence="8" key="1">
    <citation type="journal article" date="2015" name="Nature">
        <title>Complex archaea that bridge the gap between prokaryotes and eukaryotes.</title>
        <authorList>
            <person name="Spang A."/>
            <person name="Saw J.H."/>
            <person name="Jorgensen S.L."/>
            <person name="Zaremba-Niedzwiedzka K."/>
            <person name="Martijn J."/>
            <person name="Lind A.E."/>
            <person name="van Eijk R."/>
            <person name="Schleper C."/>
            <person name="Guy L."/>
            <person name="Ettema T.J."/>
        </authorList>
    </citation>
    <scope>NUCLEOTIDE SEQUENCE</scope>
</reference>
<comment type="similarity">
    <text evidence="1">Belongs to the ribonucleoside diphosphate reductase class-2 family.</text>
</comment>
<comment type="caution">
    <text evidence="8">The sequence shown here is derived from an EMBL/GenBank/DDBJ whole genome shotgun (WGS) entry which is preliminary data.</text>
</comment>
<dbReference type="GO" id="GO:0004748">
    <property type="term" value="F:ribonucleoside-diphosphate reductase activity, thioredoxin disulfide as acceptor"/>
    <property type="evidence" value="ECO:0007669"/>
    <property type="project" value="UniProtKB-EC"/>
</dbReference>
<evidence type="ECO:0000256" key="6">
    <source>
        <dbReference type="SAM" id="MobiDB-lite"/>
    </source>
</evidence>
<protein>
    <recommendedName>
        <fullName evidence="2">ribonucleoside-diphosphate reductase</fullName>
        <ecNumber evidence="2">1.17.4.1</ecNumber>
    </recommendedName>
</protein>
<dbReference type="Pfam" id="PF12637">
    <property type="entry name" value="TSCPD"/>
    <property type="match status" value="1"/>
</dbReference>
<organism evidence="8">
    <name type="scientific">marine sediment metagenome</name>
    <dbReference type="NCBI Taxonomy" id="412755"/>
    <lineage>
        <taxon>unclassified sequences</taxon>
        <taxon>metagenomes</taxon>
        <taxon>ecological metagenomes</taxon>
    </lineage>
</organism>
<name>A0A0F9A191_9ZZZZ</name>
<evidence type="ECO:0000256" key="1">
    <source>
        <dbReference type="ARBA" id="ARBA00007405"/>
    </source>
</evidence>
<dbReference type="AlphaFoldDB" id="A0A0F9A191"/>
<evidence type="ECO:0000256" key="4">
    <source>
        <dbReference type="ARBA" id="ARBA00022741"/>
    </source>
</evidence>
<dbReference type="InterPro" id="IPR024434">
    <property type="entry name" value="TSCPD_dom"/>
</dbReference>
<evidence type="ECO:0000256" key="3">
    <source>
        <dbReference type="ARBA" id="ARBA00022634"/>
    </source>
</evidence>
<evidence type="ECO:0000256" key="5">
    <source>
        <dbReference type="ARBA" id="ARBA00047754"/>
    </source>
</evidence>